<evidence type="ECO:0000256" key="4">
    <source>
        <dbReference type="ARBA" id="ARBA00022807"/>
    </source>
</evidence>
<keyword evidence="5" id="KW-0175">Coiled coil</keyword>
<evidence type="ECO:0000256" key="2">
    <source>
        <dbReference type="ARBA" id="ARBA00022670"/>
    </source>
</evidence>
<evidence type="ECO:0000259" key="8">
    <source>
        <dbReference type="PROSITE" id="PS51935"/>
    </source>
</evidence>
<dbReference type="InterPro" id="IPR038765">
    <property type="entry name" value="Papain-like_cys_pep_sf"/>
</dbReference>
<evidence type="ECO:0000256" key="7">
    <source>
        <dbReference type="SAM" id="SignalP"/>
    </source>
</evidence>
<feature type="coiled-coil region" evidence="5">
    <location>
        <begin position="267"/>
        <end position="315"/>
    </location>
</feature>
<evidence type="ECO:0000256" key="3">
    <source>
        <dbReference type="ARBA" id="ARBA00022801"/>
    </source>
</evidence>
<accession>A0ABN3TYC8</accession>
<dbReference type="PROSITE" id="PS51935">
    <property type="entry name" value="NLPC_P60"/>
    <property type="match status" value="1"/>
</dbReference>
<evidence type="ECO:0000313" key="9">
    <source>
        <dbReference type="EMBL" id="GAA2720323.1"/>
    </source>
</evidence>
<protein>
    <recommendedName>
        <fullName evidence="8">NlpC/P60 domain-containing protein</fullName>
    </recommendedName>
</protein>
<keyword evidence="2" id="KW-0645">Protease</keyword>
<feature type="region of interest" description="Disordered" evidence="6">
    <location>
        <begin position="204"/>
        <end position="242"/>
    </location>
</feature>
<feature type="region of interest" description="Disordered" evidence="6">
    <location>
        <begin position="25"/>
        <end position="57"/>
    </location>
</feature>
<sequence>MTQPTRSLVVLMTGALVAVGTPVLAAPPEPSSTKDLAESRHTVREKGQRTEQVTSRLKRAKAELAELGERAEQAQKRYAEEAAALKRTRKAFVEARQQARTAAAKYENVRDEAARAEPSRGVEPSRAESVRQNVQDGGPQPENIHAEDTQSDEVQAAESETDDGEHSKREDSAEGGASQAAEYPDYKKYATYFADAMKTAEDAKAEASDVAEESEKTETAEAEKDGTEGAEDTRSETANTRVTGVSRNRATRFEELRTAHTKALSLRAEARRTYERQKEEFAAARKAKTKADAAYEEQESAVTRLRTLRKRLLAENDVVFLADRRASARDAGSARAVVSKAKGKNRRFARGAARGRLVVQSALKWIGTPYSWGGGNASGPSYGIGRGARTRGFDCSGLALYAWGQAGVKLGHYTGLQWNSGPRIPISMASPGDLVFFARNIKDPDTIHHVGIFIGRGRMVEAPYTGARVRISSIWRKGLIGAVRPA</sequence>
<keyword evidence="7" id="KW-0732">Signal</keyword>
<dbReference type="SUPFAM" id="SSF54001">
    <property type="entry name" value="Cysteine proteinases"/>
    <property type="match status" value="1"/>
</dbReference>
<keyword evidence="4" id="KW-0788">Thiol protease</keyword>
<gene>
    <name evidence="9" type="ORF">GCM10010439_07980</name>
</gene>
<dbReference type="InterPro" id="IPR051794">
    <property type="entry name" value="PG_Endopeptidase_C40"/>
</dbReference>
<keyword evidence="3" id="KW-0378">Hydrolase</keyword>
<feature type="chain" id="PRO_5046254642" description="NlpC/P60 domain-containing protein" evidence="7">
    <location>
        <begin position="26"/>
        <end position="486"/>
    </location>
</feature>
<organism evidence="9 10">
    <name type="scientific">Actinocorallia aurantiaca</name>
    <dbReference type="NCBI Taxonomy" id="46204"/>
    <lineage>
        <taxon>Bacteria</taxon>
        <taxon>Bacillati</taxon>
        <taxon>Actinomycetota</taxon>
        <taxon>Actinomycetes</taxon>
        <taxon>Streptosporangiales</taxon>
        <taxon>Thermomonosporaceae</taxon>
        <taxon>Actinocorallia</taxon>
    </lineage>
</organism>
<dbReference type="RefSeq" id="WP_344448748.1">
    <property type="nucleotide sequence ID" value="NZ_BAAATZ010000003.1"/>
</dbReference>
<dbReference type="EMBL" id="BAAATZ010000003">
    <property type="protein sequence ID" value="GAA2720323.1"/>
    <property type="molecule type" value="Genomic_DNA"/>
</dbReference>
<evidence type="ECO:0000313" key="10">
    <source>
        <dbReference type="Proteomes" id="UP001501842"/>
    </source>
</evidence>
<comment type="caution">
    <text evidence="9">The sequence shown here is derived from an EMBL/GenBank/DDBJ whole genome shotgun (WGS) entry which is preliminary data.</text>
</comment>
<feature type="compositionally biased region" description="Basic and acidic residues" evidence="6">
    <location>
        <begin position="204"/>
        <end position="235"/>
    </location>
</feature>
<feature type="domain" description="NlpC/P60" evidence="8">
    <location>
        <begin position="352"/>
        <end position="486"/>
    </location>
</feature>
<evidence type="ECO:0000256" key="6">
    <source>
        <dbReference type="SAM" id="MobiDB-lite"/>
    </source>
</evidence>
<proteinExistence type="inferred from homology"/>
<feature type="compositionally biased region" description="Basic and acidic residues" evidence="6">
    <location>
        <begin position="107"/>
        <end position="129"/>
    </location>
</feature>
<dbReference type="Proteomes" id="UP001501842">
    <property type="component" value="Unassembled WGS sequence"/>
</dbReference>
<feature type="region of interest" description="Disordered" evidence="6">
    <location>
        <begin position="102"/>
        <end position="185"/>
    </location>
</feature>
<evidence type="ECO:0000256" key="5">
    <source>
        <dbReference type="SAM" id="Coils"/>
    </source>
</evidence>
<feature type="signal peptide" evidence="7">
    <location>
        <begin position="1"/>
        <end position="25"/>
    </location>
</feature>
<keyword evidence="10" id="KW-1185">Reference proteome</keyword>
<dbReference type="InterPro" id="IPR000064">
    <property type="entry name" value="NLP_P60_dom"/>
</dbReference>
<dbReference type="Gene3D" id="3.90.1720.10">
    <property type="entry name" value="endopeptidase domain like (from Nostoc punctiforme)"/>
    <property type="match status" value="1"/>
</dbReference>
<dbReference type="PANTHER" id="PTHR47359:SF3">
    <property type="entry name" value="NLP_P60 DOMAIN-CONTAINING PROTEIN-RELATED"/>
    <property type="match status" value="1"/>
</dbReference>
<comment type="similarity">
    <text evidence="1">Belongs to the peptidase C40 family.</text>
</comment>
<feature type="compositionally biased region" description="Basic and acidic residues" evidence="6">
    <location>
        <begin position="35"/>
        <end position="49"/>
    </location>
</feature>
<evidence type="ECO:0000256" key="1">
    <source>
        <dbReference type="ARBA" id="ARBA00007074"/>
    </source>
</evidence>
<dbReference type="Pfam" id="PF00877">
    <property type="entry name" value="NLPC_P60"/>
    <property type="match status" value="1"/>
</dbReference>
<name>A0ABN3TYC8_9ACTN</name>
<reference evidence="9 10" key="1">
    <citation type="journal article" date="2019" name="Int. J. Syst. Evol. Microbiol.">
        <title>The Global Catalogue of Microorganisms (GCM) 10K type strain sequencing project: providing services to taxonomists for standard genome sequencing and annotation.</title>
        <authorList>
            <consortium name="The Broad Institute Genomics Platform"/>
            <consortium name="The Broad Institute Genome Sequencing Center for Infectious Disease"/>
            <person name="Wu L."/>
            <person name="Ma J."/>
        </authorList>
    </citation>
    <scope>NUCLEOTIDE SEQUENCE [LARGE SCALE GENOMIC DNA]</scope>
    <source>
        <strain evidence="9 10">JCM 8201</strain>
    </source>
</reference>
<dbReference type="PANTHER" id="PTHR47359">
    <property type="entry name" value="PEPTIDOGLYCAN DL-ENDOPEPTIDASE CWLO"/>
    <property type="match status" value="1"/>
</dbReference>